<gene>
    <name evidence="2" type="ORF">BDK51DRAFT_36724</name>
</gene>
<reference evidence="3" key="1">
    <citation type="journal article" date="2018" name="Nat. Microbiol.">
        <title>Leveraging single-cell genomics to expand the fungal tree of life.</title>
        <authorList>
            <person name="Ahrendt S.R."/>
            <person name="Quandt C.A."/>
            <person name="Ciobanu D."/>
            <person name="Clum A."/>
            <person name="Salamov A."/>
            <person name="Andreopoulos B."/>
            <person name="Cheng J.F."/>
            <person name="Woyke T."/>
            <person name="Pelin A."/>
            <person name="Henrissat B."/>
            <person name="Reynolds N.K."/>
            <person name="Benny G.L."/>
            <person name="Smith M.E."/>
            <person name="James T.Y."/>
            <person name="Grigoriev I.V."/>
        </authorList>
    </citation>
    <scope>NUCLEOTIDE SEQUENCE [LARGE SCALE GENOMIC DNA]</scope>
</reference>
<name>A0A4P9WJ68_9FUNG</name>
<evidence type="ECO:0000256" key="1">
    <source>
        <dbReference type="SAM" id="MobiDB-lite"/>
    </source>
</evidence>
<keyword evidence="3" id="KW-1185">Reference proteome</keyword>
<evidence type="ECO:0000313" key="2">
    <source>
        <dbReference type="EMBL" id="RKO91180.1"/>
    </source>
</evidence>
<sequence>MQRCSAVQGELKTLDQILQSVVDFCSLIRDAYCMEPFETLICLLTPDVVLVVSLELFEVRTQNPVWITSDLVSNAWTRQVMHVSASSLSQSIKFTNPSSPTPFLSQQAHQHSPPPPPHPHSIMKFTTLILAAVALTAMSVSASPVPTSNQVVSLERRVKKHTGPGILTIKKRSPAPSPKKNAKAKKLAIGRIEVVVGLKKTASALQDVTAANAG</sequence>
<evidence type="ECO:0000313" key="3">
    <source>
        <dbReference type="Proteomes" id="UP000269721"/>
    </source>
</evidence>
<protein>
    <submittedName>
        <fullName evidence="2">Uncharacterized protein</fullName>
    </submittedName>
</protein>
<dbReference type="EMBL" id="KZ995191">
    <property type="protein sequence ID" value="RKO91180.1"/>
    <property type="molecule type" value="Genomic_DNA"/>
</dbReference>
<organism evidence="2 3">
    <name type="scientific">Blyttiomyces helicus</name>
    <dbReference type="NCBI Taxonomy" id="388810"/>
    <lineage>
        <taxon>Eukaryota</taxon>
        <taxon>Fungi</taxon>
        <taxon>Fungi incertae sedis</taxon>
        <taxon>Chytridiomycota</taxon>
        <taxon>Chytridiomycota incertae sedis</taxon>
        <taxon>Chytridiomycetes</taxon>
        <taxon>Chytridiomycetes incertae sedis</taxon>
        <taxon>Blyttiomyces</taxon>
    </lineage>
</organism>
<dbReference type="AlphaFoldDB" id="A0A4P9WJ68"/>
<proteinExistence type="predicted"/>
<dbReference type="Proteomes" id="UP000269721">
    <property type="component" value="Unassembled WGS sequence"/>
</dbReference>
<accession>A0A4P9WJ68</accession>
<feature type="region of interest" description="Disordered" evidence="1">
    <location>
        <begin position="100"/>
        <end position="120"/>
    </location>
</feature>